<dbReference type="KEGG" id="aacx:DEACI_0716"/>
<dbReference type="EMBL" id="LR746496">
    <property type="protein sequence ID" value="CAA7600067.1"/>
    <property type="molecule type" value="Genomic_DNA"/>
</dbReference>
<reference evidence="2" key="2">
    <citation type="submission" date="2020-01" db="EMBL/GenBank/DDBJ databases">
        <authorList>
            <person name="Hornung B."/>
        </authorList>
    </citation>
    <scope>NUCLEOTIDE SEQUENCE</scope>
    <source>
        <strain evidence="2">PacBioINE</strain>
    </source>
</reference>
<accession>A0A8S0XV77</accession>
<proteinExistence type="predicted"/>
<dbReference type="EMBL" id="CDGJ01000066">
    <property type="protein sequence ID" value="CEJ07842.1"/>
    <property type="molecule type" value="Genomic_DNA"/>
</dbReference>
<feature type="domain" description="YtkA-like" evidence="1">
    <location>
        <begin position="55"/>
        <end position="129"/>
    </location>
</feature>
<dbReference type="Proteomes" id="UP000836597">
    <property type="component" value="Chromosome"/>
</dbReference>
<protein>
    <submittedName>
        <fullName evidence="2 3">YtkA-like</fullName>
    </submittedName>
</protein>
<evidence type="ECO:0000259" key="1">
    <source>
        <dbReference type="Pfam" id="PF13115"/>
    </source>
</evidence>
<name>A0A8S0XV77_9FIRM</name>
<evidence type="ECO:0000313" key="2">
    <source>
        <dbReference type="EMBL" id="CAA7600067.1"/>
    </source>
</evidence>
<dbReference type="AlphaFoldDB" id="A0A8S0XV77"/>
<dbReference type="Pfam" id="PF13115">
    <property type="entry name" value="YtkA"/>
    <property type="match status" value="1"/>
</dbReference>
<evidence type="ECO:0000313" key="4">
    <source>
        <dbReference type="Proteomes" id="UP001071230"/>
    </source>
</evidence>
<dbReference type="InterPro" id="IPR032693">
    <property type="entry name" value="YtkA-like_dom"/>
</dbReference>
<gene>
    <name evidence="2" type="ORF">DEACI_0716</name>
    <name evidence="3" type="ORF">DEACI_2308</name>
</gene>
<reference evidence="3" key="1">
    <citation type="submission" date="2014-11" db="EMBL/GenBank/DDBJ databases">
        <authorList>
            <person name="Hornung B.V."/>
        </authorList>
    </citation>
    <scope>NUCLEOTIDE SEQUENCE</scope>
    <source>
        <strain evidence="3">INE</strain>
    </source>
</reference>
<sequence length="152" mass="16810">MAGMKKSGAVTENRRRIALLKPLTMGFCAVLLVFSLAGCGSRHYEFSQSKNGITVEMAITPYPQQSLVPNTYDLKITRNGQALNTPVKMDFKMTNMDMGNNLVQATAKGKGTYEVRKMLSMSGKWQIFVETQGQKFVFDTTAAGQKVKNAKE</sequence>
<dbReference type="Proteomes" id="UP001071230">
    <property type="component" value="Unassembled WGS sequence"/>
</dbReference>
<keyword evidence="4" id="KW-1185">Reference proteome</keyword>
<evidence type="ECO:0000313" key="3">
    <source>
        <dbReference type="EMBL" id="CEJ07842.1"/>
    </source>
</evidence>
<organism evidence="2">
    <name type="scientific">Acididesulfobacillus acetoxydans</name>
    <dbReference type="NCBI Taxonomy" id="1561005"/>
    <lineage>
        <taxon>Bacteria</taxon>
        <taxon>Bacillati</taxon>
        <taxon>Bacillota</taxon>
        <taxon>Clostridia</taxon>
        <taxon>Eubacteriales</taxon>
        <taxon>Peptococcaceae</taxon>
        <taxon>Acididesulfobacillus</taxon>
    </lineage>
</organism>